<dbReference type="InterPro" id="IPR019240">
    <property type="entry name" value="DUF2196"/>
</dbReference>
<dbReference type="EMBL" id="JFHU01000143">
    <property type="protein sequence ID" value="EXX87803.1"/>
    <property type="molecule type" value="Genomic_DNA"/>
</dbReference>
<gene>
    <name evidence="1" type="ORF">BG53_03375</name>
</gene>
<dbReference type="Proteomes" id="UP000053750">
    <property type="component" value="Unassembled WGS sequence"/>
</dbReference>
<dbReference type="AlphaFoldDB" id="A0A9W5S0G1"/>
<protein>
    <recommendedName>
        <fullName evidence="3">YwbE family protein</fullName>
    </recommendedName>
</protein>
<dbReference type="PANTHER" id="PTHR40069:SF1">
    <property type="entry name" value="YWBE PROTEIN"/>
    <property type="match status" value="1"/>
</dbReference>
<accession>A0A9W5S0G1</accession>
<dbReference type="PANTHER" id="PTHR40069">
    <property type="entry name" value="YWBE PROTEIN"/>
    <property type="match status" value="1"/>
</dbReference>
<dbReference type="RefSeq" id="WP_051587694.1">
    <property type="nucleotide sequence ID" value="NZ_KK082164.1"/>
</dbReference>
<evidence type="ECO:0000313" key="2">
    <source>
        <dbReference type="Proteomes" id="UP000053750"/>
    </source>
</evidence>
<evidence type="ECO:0000313" key="1">
    <source>
        <dbReference type="EMBL" id="EXX87803.1"/>
    </source>
</evidence>
<dbReference type="NCBIfam" id="TIGR03833">
    <property type="entry name" value="YwbE family protein"/>
    <property type="match status" value="1"/>
</dbReference>
<dbReference type="OrthoDB" id="9804519at2"/>
<sequence length="77" mass="8447">MDGQNRSRIRTGLEVDIVLKQDQRTGKTTRGVVKDLLTNSPTHPHGIKVRLTDGQVGRVKRILTGGTGEQEGRIDGQ</sequence>
<organism evidence="1 2">
    <name type="scientific">Paenibacillus darwinianus</name>
    <dbReference type="NCBI Taxonomy" id="1380763"/>
    <lineage>
        <taxon>Bacteria</taxon>
        <taxon>Bacillati</taxon>
        <taxon>Bacillota</taxon>
        <taxon>Bacilli</taxon>
        <taxon>Bacillales</taxon>
        <taxon>Paenibacillaceae</taxon>
        <taxon>Paenibacillus</taxon>
    </lineage>
</organism>
<evidence type="ECO:0008006" key="3">
    <source>
        <dbReference type="Google" id="ProtNLM"/>
    </source>
</evidence>
<reference evidence="1 2" key="1">
    <citation type="submission" date="2014-02" db="EMBL/GenBank/DDBJ databases">
        <title>Genome sequence of Paenibacillus darwinianus reveals adaptive mechanisms for survival in Antarctic soils.</title>
        <authorList>
            <person name="Dsouza M."/>
            <person name="Taylor M.W."/>
            <person name="Turner S.J."/>
            <person name="Aislabie J."/>
        </authorList>
    </citation>
    <scope>NUCLEOTIDE SEQUENCE [LARGE SCALE GENOMIC DNA]</scope>
    <source>
        <strain evidence="1 2">CE1</strain>
    </source>
</reference>
<name>A0A9W5S0G1_9BACL</name>
<comment type="caution">
    <text evidence="1">The sequence shown here is derived from an EMBL/GenBank/DDBJ whole genome shotgun (WGS) entry which is preliminary data.</text>
</comment>
<keyword evidence="2" id="KW-1185">Reference proteome</keyword>
<proteinExistence type="predicted"/>
<dbReference type="Pfam" id="PF09962">
    <property type="entry name" value="DUF2196"/>
    <property type="match status" value="1"/>
</dbReference>